<keyword evidence="2 5" id="KW-0812">Transmembrane</keyword>
<evidence type="ECO:0000313" key="7">
    <source>
        <dbReference type="EMBL" id="KAF7759652.1"/>
    </source>
</evidence>
<dbReference type="InterPro" id="IPR008417">
    <property type="entry name" value="BAP29/BAP31"/>
</dbReference>
<dbReference type="Proteomes" id="UP000629468">
    <property type="component" value="Unassembled WGS sequence"/>
</dbReference>
<feature type="transmembrane region" description="Helical" evidence="5">
    <location>
        <begin position="430"/>
        <end position="450"/>
    </location>
</feature>
<comment type="subcellular location">
    <subcellularLocation>
        <location evidence="1">Membrane</location>
        <topology evidence="1">Multi-pass membrane protein</topology>
    </subcellularLocation>
</comment>
<accession>A0A8H7BX40</accession>
<feature type="transmembrane region" description="Helical" evidence="5">
    <location>
        <begin position="354"/>
        <end position="375"/>
    </location>
</feature>
<dbReference type="Pfam" id="PF05529">
    <property type="entry name" value="Bap31"/>
    <property type="match status" value="1"/>
</dbReference>
<feature type="transmembrane region" description="Helical" evidence="5">
    <location>
        <begin position="404"/>
        <end position="424"/>
    </location>
</feature>
<dbReference type="GO" id="GO:0006886">
    <property type="term" value="P:intracellular protein transport"/>
    <property type="evidence" value="ECO:0007669"/>
    <property type="project" value="InterPro"/>
</dbReference>
<comment type="caution">
    <text evidence="7">The sequence shown here is derived from an EMBL/GenBank/DDBJ whole genome shotgun (WGS) entry which is preliminary data.</text>
</comment>
<feature type="transmembrane region" description="Helical" evidence="5">
    <location>
        <begin position="314"/>
        <end position="334"/>
    </location>
</feature>
<dbReference type="GO" id="GO:0005789">
    <property type="term" value="C:endoplasmic reticulum membrane"/>
    <property type="evidence" value="ECO:0007669"/>
    <property type="project" value="TreeGrafter"/>
</dbReference>
<sequence>MTIYYLLTFLLLAAEMVTFCVLVSPLPFYVRKRVLTLLTTSTFVSRIAYGLKISFIFVGILFADALQRMYRITVEAESAKSTSSGAIDARSESNLHARKFYSQRNVYLTGFCLFLSLVLIRTFQIMRDLIQTQEECGQLKKKANGKQPEDNKEVADLKKKLAERESEYAILKKQAGQNAKDQGKLSFQVLPLMTYRDGFTSQYISLCLGLTLYGGYLISILRSIRAFRRQGRDKWGLHVVAAMLFVLVTLDISLLIARLGFTVLHCHMCGSTQDGSCDPIPWFNRVNTFIVAFSALLTEGVMIYRCWIVHSRRWITIAVPCLLWVHGLVMLIYVTASSQGSSAGNLEQDIVESAMRIGFWVLTIILNFMTTALIVRQVLIQKGKCTQIDEAYPKTWPTTPHSFVIRYIMESGLMGILASSFVLASQFCQSISLLASTVMIMVSGISYNLISIRVDQHRREKEKRERLLSAEVAAVNDDQLIGHVIVGLNYEKCWKTIISLRHMFVF</sequence>
<feature type="transmembrane region" description="Helical" evidence="5">
    <location>
        <begin position="203"/>
        <end position="224"/>
    </location>
</feature>
<evidence type="ECO:0000256" key="2">
    <source>
        <dbReference type="ARBA" id="ARBA00022692"/>
    </source>
</evidence>
<reference evidence="7 8" key="1">
    <citation type="journal article" name="Sci. Rep.">
        <title>Telomere-to-telomere assembled and centromere annotated genomes of the two main subspecies of the button mushroom Agaricus bisporus reveal especially polymorphic chromosome ends.</title>
        <authorList>
            <person name="Sonnenberg A.S.M."/>
            <person name="Sedaghat-Telgerd N."/>
            <person name="Lavrijssen B."/>
            <person name="Ohm R.A."/>
            <person name="Hendrickx P.M."/>
            <person name="Scholtmeijer K."/>
            <person name="Baars J.J.P."/>
            <person name="van Peer A."/>
        </authorList>
    </citation>
    <scope>NUCLEOTIDE SEQUENCE [LARGE SCALE GENOMIC DNA]</scope>
    <source>
        <strain evidence="7 8">H119_p4</strain>
    </source>
</reference>
<keyword evidence="4 5" id="KW-0472">Membrane</keyword>
<keyword evidence="3 5" id="KW-1133">Transmembrane helix</keyword>
<dbReference type="PANTHER" id="PTHR12701:SF20">
    <property type="entry name" value="ENDOPLASMIC RETICULUM TRANSMEMBRANE PROTEIN"/>
    <property type="match status" value="1"/>
</dbReference>
<dbReference type="PANTHER" id="PTHR12701">
    <property type="entry name" value="BCR-ASSOCIATED PROTEIN, BAP"/>
    <property type="match status" value="1"/>
</dbReference>
<feature type="transmembrane region" description="Helical" evidence="5">
    <location>
        <begin position="47"/>
        <end position="66"/>
    </location>
</feature>
<protein>
    <recommendedName>
        <fullName evidence="6">BAP29/BAP31 transmembrane domain-containing protein</fullName>
    </recommendedName>
</protein>
<evidence type="ECO:0000259" key="6">
    <source>
        <dbReference type="Pfam" id="PF05529"/>
    </source>
</evidence>
<evidence type="ECO:0000256" key="3">
    <source>
        <dbReference type="ARBA" id="ARBA00022989"/>
    </source>
</evidence>
<feature type="domain" description="BAP29/BAP31 transmembrane" evidence="6">
    <location>
        <begin position="1"/>
        <end position="137"/>
    </location>
</feature>
<feature type="transmembrane region" description="Helical" evidence="5">
    <location>
        <begin position="106"/>
        <end position="123"/>
    </location>
</feature>
<evidence type="ECO:0000256" key="5">
    <source>
        <dbReference type="SAM" id="Phobius"/>
    </source>
</evidence>
<dbReference type="GO" id="GO:0006888">
    <property type="term" value="P:endoplasmic reticulum to Golgi vesicle-mediated transport"/>
    <property type="evidence" value="ECO:0007669"/>
    <property type="project" value="TreeGrafter"/>
</dbReference>
<dbReference type="InterPro" id="IPR040463">
    <property type="entry name" value="BAP29/BAP31_N"/>
</dbReference>
<feature type="transmembrane region" description="Helical" evidence="5">
    <location>
        <begin position="236"/>
        <end position="257"/>
    </location>
</feature>
<evidence type="ECO:0000313" key="8">
    <source>
        <dbReference type="Proteomes" id="UP000629468"/>
    </source>
</evidence>
<dbReference type="GO" id="GO:0070973">
    <property type="term" value="P:protein localization to endoplasmic reticulum exit site"/>
    <property type="evidence" value="ECO:0007669"/>
    <property type="project" value="TreeGrafter"/>
</dbReference>
<feature type="transmembrane region" description="Helical" evidence="5">
    <location>
        <begin position="289"/>
        <end position="307"/>
    </location>
</feature>
<organism evidence="7 8">
    <name type="scientific">Agaricus bisporus var. burnettii</name>
    <dbReference type="NCBI Taxonomy" id="192524"/>
    <lineage>
        <taxon>Eukaryota</taxon>
        <taxon>Fungi</taxon>
        <taxon>Dikarya</taxon>
        <taxon>Basidiomycota</taxon>
        <taxon>Agaricomycotina</taxon>
        <taxon>Agaricomycetes</taxon>
        <taxon>Agaricomycetidae</taxon>
        <taxon>Agaricales</taxon>
        <taxon>Agaricineae</taxon>
        <taxon>Agaricaceae</taxon>
        <taxon>Agaricus</taxon>
    </lineage>
</organism>
<dbReference type="EMBL" id="JABXXO010000016">
    <property type="protein sequence ID" value="KAF7759652.1"/>
    <property type="molecule type" value="Genomic_DNA"/>
</dbReference>
<proteinExistence type="predicted"/>
<gene>
    <name evidence="7" type="ORF">Agabi119p4_11347</name>
</gene>
<evidence type="ECO:0000256" key="1">
    <source>
        <dbReference type="ARBA" id="ARBA00004141"/>
    </source>
</evidence>
<dbReference type="AlphaFoldDB" id="A0A8H7BX40"/>
<name>A0A8H7BX40_AGABI</name>
<evidence type="ECO:0000256" key="4">
    <source>
        <dbReference type="ARBA" id="ARBA00023136"/>
    </source>
</evidence>